<evidence type="ECO:0000256" key="4">
    <source>
        <dbReference type="ARBA" id="ARBA00023163"/>
    </source>
</evidence>
<evidence type="ECO:0000313" key="7">
    <source>
        <dbReference type="EMBL" id="TMW93258.1"/>
    </source>
</evidence>
<dbReference type="GO" id="GO:0046983">
    <property type="term" value="F:protein dimerization activity"/>
    <property type="evidence" value="ECO:0007669"/>
    <property type="project" value="InterPro"/>
</dbReference>
<dbReference type="Gene3D" id="3.40.1810.10">
    <property type="entry name" value="Transcription factor, MADS-box"/>
    <property type="match status" value="1"/>
</dbReference>
<dbReference type="InterPro" id="IPR036879">
    <property type="entry name" value="TF_MADSbox_sf"/>
</dbReference>
<dbReference type="PROSITE" id="PS50066">
    <property type="entry name" value="MADS_BOX_2"/>
    <property type="match status" value="1"/>
</dbReference>
<keyword evidence="5" id="KW-0539">Nucleus</keyword>
<keyword evidence="3" id="KW-0238">DNA-binding</keyword>
<dbReference type="InterPro" id="IPR002100">
    <property type="entry name" value="TF_MADSbox"/>
</dbReference>
<feature type="non-terminal residue" evidence="7">
    <location>
        <position position="1"/>
    </location>
</feature>
<sequence length="156" mass="17709">EIKRKEILDEKLASLCKKAYDLSVLCNVKVGIVCSIPKKPEVFCWPSFTEAQNIVTDYIADPEHKIAMHSDLLPSIVTEREEEIRELEETVEKMEMENLFNEILMGNKLLKEVNVGETKGLLNLIAAKRVQFEQSKIQVDEIAANNNGGEENVEHP</sequence>
<name>A0A6N2BH39_SOLCI</name>
<dbReference type="AlphaFoldDB" id="A0A6N2BH39"/>
<dbReference type="GO" id="GO:0005634">
    <property type="term" value="C:nucleus"/>
    <property type="evidence" value="ECO:0007669"/>
    <property type="project" value="UniProtKB-SubCell"/>
</dbReference>
<evidence type="ECO:0000259" key="6">
    <source>
        <dbReference type="PROSITE" id="PS50066"/>
    </source>
</evidence>
<organism evidence="7">
    <name type="scientific">Solanum chilense</name>
    <name type="common">Tomato</name>
    <name type="synonym">Lycopersicon chilense</name>
    <dbReference type="NCBI Taxonomy" id="4083"/>
    <lineage>
        <taxon>Eukaryota</taxon>
        <taxon>Viridiplantae</taxon>
        <taxon>Streptophyta</taxon>
        <taxon>Embryophyta</taxon>
        <taxon>Tracheophyta</taxon>
        <taxon>Spermatophyta</taxon>
        <taxon>Magnoliopsida</taxon>
        <taxon>eudicotyledons</taxon>
        <taxon>Gunneridae</taxon>
        <taxon>Pentapetalae</taxon>
        <taxon>asterids</taxon>
        <taxon>lamiids</taxon>
        <taxon>Solanales</taxon>
        <taxon>Solanaceae</taxon>
        <taxon>Solanoideae</taxon>
        <taxon>Solaneae</taxon>
        <taxon>Solanum</taxon>
        <taxon>Solanum subgen. Lycopersicon</taxon>
    </lineage>
</organism>
<keyword evidence="2" id="KW-0805">Transcription regulation</keyword>
<accession>A0A6N2BH39</accession>
<feature type="domain" description="MADS-box" evidence="6">
    <location>
        <begin position="1"/>
        <end position="33"/>
    </location>
</feature>
<protein>
    <recommendedName>
        <fullName evidence="6">MADS-box domain-containing protein</fullName>
    </recommendedName>
</protein>
<evidence type="ECO:0000256" key="2">
    <source>
        <dbReference type="ARBA" id="ARBA00023015"/>
    </source>
</evidence>
<comment type="subcellular location">
    <subcellularLocation>
        <location evidence="1">Nucleus</location>
    </subcellularLocation>
</comment>
<proteinExistence type="predicted"/>
<dbReference type="GO" id="GO:0003677">
    <property type="term" value="F:DNA binding"/>
    <property type="evidence" value="ECO:0007669"/>
    <property type="project" value="UniProtKB-KW"/>
</dbReference>
<evidence type="ECO:0000256" key="1">
    <source>
        <dbReference type="ARBA" id="ARBA00004123"/>
    </source>
</evidence>
<dbReference type="SUPFAM" id="SSF55455">
    <property type="entry name" value="SRF-like"/>
    <property type="match status" value="1"/>
</dbReference>
<gene>
    <name evidence="7" type="ORF">EJD97_011944</name>
</gene>
<evidence type="ECO:0000256" key="3">
    <source>
        <dbReference type="ARBA" id="ARBA00023125"/>
    </source>
</evidence>
<evidence type="ECO:0000256" key="5">
    <source>
        <dbReference type="ARBA" id="ARBA00023242"/>
    </source>
</evidence>
<dbReference type="EMBL" id="RXGB01003056">
    <property type="protein sequence ID" value="TMW93258.1"/>
    <property type="molecule type" value="Genomic_DNA"/>
</dbReference>
<comment type="caution">
    <text evidence="7">The sequence shown here is derived from an EMBL/GenBank/DDBJ whole genome shotgun (WGS) entry which is preliminary data.</text>
</comment>
<keyword evidence="4" id="KW-0804">Transcription</keyword>
<reference evidence="7" key="1">
    <citation type="submission" date="2019-05" db="EMBL/GenBank/DDBJ databases">
        <title>The de novo reference genome and transcriptome assemblies of the wild tomato species Solanum chilense.</title>
        <authorList>
            <person name="Stam R."/>
            <person name="Nosenko T."/>
            <person name="Hoerger A.C."/>
            <person name="Stephan W."/>
            <person name="Seidel M.A."/>
            <person name="Kuhn J.M.M."/>
            <person name="Haberer G."/>
            <person name="Tellier A."/>
        </authorList>
    </citation>
    <scope>NUCLEOTIDE SEQUENCE</scope>
    <source>
        <tissue evidence="7">Mature leaves</tissue>
    </source>
</reference>